<comment type="caution">
    <text evidence="9">The sequence shown here is derived from an EMBL/GenBank/DDBJ whole genome shotgun (WGS) entry which is preliminary data.</text>
</comment>
<proteinExistence type="inferred from homology"/>
<dbReference type="PROSITE" id="PS51892">
    <property type="entry name" value="SUBTILASE"/>
    <property type="match status" value="1"/>
</dbReference>
<dbReference type="EMBL" id="JABMCH010000062">
    <property type="protein sequence ID" value="NUU47160.1"/>
    <property type="molecule type" value="Genomic_DNA"/>
</dbReference>
<evidence type="ECO:0000259" key="8">
    <source>
        <dbReference type="Pfam" id="PF00082"/>
    </source>
</evidence>
<dbReference type="PANTHER" id="PTHR43806">
    <property type="entry name" value="PEPTIDASE S8"/>
    <property type="match status" value="1"/>
</dbReference>
<feature type="active site" description="Charge relay system" evidence="6">
    <location>
        <position position="294"/>
    </location>
</feature>
<reference evidence="9 10" key="1">
    <citation type="submission" date="2020-05" db="EMBL/GenBank/DDBJ databases">
        <title>Genome Sequencing of Type Strains.</title>
        <authorList>
            <person name="Lemaire J.F."/>
            <person name="Inderbitzin P."/>
            <person name="Gregorio O.A."/>
            <person name="Collins S.B."/>
            <person name="Wespe N."/>
            <person name="Knight-Connoni V."/>
        </authorList>
    </citation>
    <scope>NUCLEOTIDE SEQUENCE [LARGE SCALE GENOMIC DNA]</scope>
    <source>
        <strain evidence="9 10">DSM 100049</strain>
    </source>
</reference>
<evidence type="ECO:0000256" key="4">
    <source>
        <dbReference type="ARBA" id="ARBA00022801"/>
    </source>
</evidence>
<feature type="region of interest" description="Disordered" evidence="7">
    <location>
        <begin position="22"/>
        <end position="43"/>
    </location>
</feature>
<dbReference type="SUPFAM" id="SSF52743">
    <property type="entry name" value="Subtilisin-like"/>
    <property type="match status" value="1"/>
</dbReference>
<sequence>MVVGAGTMVAACGGSGTGVQSMPTPIASPTPTATSAPTPTPAPVPNYDTPGYRATAGAVAMNALAAYQRGATGAGIALGVIDSGVDDRTGAFTGRISAASTDVAGTRGIGDEDGHGTAVAFTALGGRSGNRAQGVAFEATLVALRADKPGSCTDTAAQGGLGGNCSFSSDAIALGLDTARKAGVRVVNISLGSNDTPPNALLAAIGRATAAGMVIVIAAGNDGESNPTLMAQIANNNAVARGQVIIAGSVGANGTISSFSNRAGQSAAHYLTALGERVEAPDAAGTRMLWSGTSFAAPQISGAAALLAQAFPNLTGAQIVDLLLRTAREVGTSGTDDVYGRGALDLTAAFQPVGGTSVAGTGAAISMGVNARLSPAMGDARAEGLNLVALDGYARAYRVDVSATLAQAAPRPMLAPSLLGRIEGSVVSDGTRTIALTRAVAMPGEARLRAIVPADATNAVQRIVAGSVTQRLSPDTTIGFGFASSGDAMVAGWTGQSGPAYLMTDPGAGMDRVPRTAAALHHVMGRWGLSVTAETGRFAAPMPGMVAPGYDQLAVTFDRQIGPVAATFGATRLDERSTVLGGWFGGALGQARGLSWFADGAARWQDDGGWTLGARWRSGWTHATGALGGGLLASRSWSVEAGKAGLFGGDRIDLRLSRPLRISGGGLNLRLPDHWDYASGQVDGWTINRLSLAPTGQETLVELRHGIRLGGGEWSTHLFWRRDPGNIAMLPPERGMAVKYGLTF</sequence>
<keyword evidence="3" id="KW-0732">Signal</keyword>
<keyword evidence="5 6" id="KW-0720">Serine protease</keyword>
<dbReference type="Proteomes" id="UP000536441">
    <property type="component" value="Unassembled WGS sequence"/>
</dbReference>
<feature type="active site" description="Charge relay system" evidence="6">
    <location>
        <position position="82"/>
    </location>
</feature>
<feature type="domain" description="Peptidase S8/S53" evidence="8">
    <location>
        <begin position="73"/>
        <end position="342"/>
    </location>
</feature>
<evidence type="ECO:0000256" key="6">
    <source>
        <dbReference type="PROSITE-ProRule" id="PRU01240"/>
    </source>
</evidence>
<feature type="active site" description="Charge relay system" evidence="6">
    <location>
        <position position="115"/>
    </location>
</feature>
<gene>
    <name evidence="9" type="ORF">HP438_09255</name>
</gene>
<keyword evidence="2 6" id="KW-0645">Protease</keyword>
<dbReference type="AlphaFoldDB" id="A0A7Y6B533"/>
<protein>
    <submittedName>
        <fullName evidence="9">S8 family serine peptidase</fullName>
    </submittedName>
</protein>
<evidence type="ECO:0000256" key="1">
    <source>
        <dbReference type="ARBA" id="ARBA00011073"/>
    </source>
</evidence>
<feature type="compositionally biased region" description="Low complexity" evidence="7">
    <location>
        <begin position="23"/>
        <end position="37"/>
    </location>
</feature>
<organism evidence="9 10">
    <name type="scientific">Sphingomonas zeae</name>
    <dbReference type="NCBI Taxonomy" id="1646122"/>
    <lineage>
        <taxon>Bacteria</taxon>
        <taxon>Pseudomonadati</taxon>
        <taxon>Pseudomonadota</taxon>
        <taxon>Alphaproteobacteria</taxon>
        <taxon>Sphingomonadales</taxon>
        <taxon>Sphingomonadaceae</taxon>
        <taxon>Sphingomonas</taxon>
    </lineage>
</organism>
<keyword evidence="10" id="KW-1185">Reference proteome</keyword>
<dbReference type="InterPro" id="IPR000209">
    <property type="entry name" value="Peptidase_S8/S53_dom"/>
</dbReference>
<dbReference type="GO" id="GO:0004252">
    <property type="term" value="F:serine-type endopeptidase activity"/>
    <property type="evidence" value="ECO:0007669"/>
    <property type="project" value="UniProtKB-UniRule"/>
</dbReference>
<name>A0A7Y6B533_9SPHN</name>
<evidence type="ECO:0000256" key="3">
    <source>
        <dbReference type="ARBA" id="ARBA00022729"/>
    </source>
</evidence>
<comment type="similarity">
    <text evidence="1 6">Belongs to the peptidase S8 family.</text>
</comment>
<evidence type="ECO:0000313" key="9">
    <source>
        <dbReference type="EMBL" id="NUU47160.1"/>
    </source>
</evidence>
<keyword evidence="4 6" id="KW-0378">Hydrolase</keyword>
<dbReference type="CDD" id="cd04848">
    <property type="entry name" value="Peptidases_S8_Autotransporter_serine_protease_like"/>
    <property type="match status" value="1"/>
</dbReference>
<dbReference type="InterPro" id="IPR015500">
    <property type="entry name" value="Peptidase_S8_subtilisin-rel"/>
</dbReference>
<evidence type="ECO:0000256" key="5">
    <source>
        <dbReference type="ARBA" id="ARBA00022825"/>
    </source>
</evidence>
<evidence type="ECO:0000256" key="2">
    <source>
        <dbReference type="ARBA" id="ARBA00022670"/>
    </source>
</evidence>
<dbReference type="InterPro" id="IPR036852">
    <property type="entry name" value="Peptidase_S8/S53_dom_sf"/>
</dbReference>
<evidence type="ECO:0000256" key="7">
    <source>
        <dbReference type="SAM" id="MobiDB-lite"/>
    </source>
</evidence>
<dbReference type="PANTHER" id="PTHR43806:SF11">
    <property type="entry name" value="CEREVISIN-RELATED"/>
    <property type="match status" value="1"/>
</dbReference>
<dbReference type="PRINTS" id="PR00723">
    <property type="entry name" value="SUBTILISIN"/>
</dbReference>
<dbReference type="Pfam" id="PF00082">
    <property type="entry name" value="Peptidase_S8"/>
    <property type="match status" value="1"/>
</dbReference>
<evidence type="ECO:0000313" key="10">
    <source>
        <dbReference type="Proteomes" id="UP000536441"/>
    </source>
</evidence>
<accession>A0A7Y6B533</accession>
<dbReference type="InterPro" id="IPR050131">
    <property type="entry name" value="Peptidase_S8_subtilisin-like"/>
</dbReference>
<dbReference type="InterPro" id="IPR034061">
    <property type="entry name" value="Peptidases_S8_Autotransporter"/>
</dbReference>
<dbReference type="Gene3D" id="3.40.50.200">
    <property type="entry name" value="Peptidase S8/S53 domain"/>
    <property type="match status" value="1"/>
</dbReference>
<dbReference type="InterPro" id="IPR023828">
    <property type="entry name" value="Peptidase_S8_Ser-AS"/>
</dbReference>
<dbReference type="GO" id="GO:0006508">
    <property type="term" value="P:proteolysis"/>
    <property type="evidence" value="ECO:0007669"/>
    <property type="project" value="UniProtKB-KW"/>
</dbReference>
<dbReference type="PROSITE" id="PS00138">
    <property type="entry name" value="SUBTILASE_SER"/>
    <property type="match status" value="1"/>
</dbReference>